<accession>A0A179EYH8</accession>
<name>A0A179EYH8_METCM</name>
<dbReference type="Proteomes" id="UP000078397">
    <property type="component" value="Unassembled WGS sequence"/>
</dbReference>
<dbReference type="RefSeq" id="XP_018136441.1">
    <property type="nucleotide sequence ID" value="XM_018290161.1"/>
</dbReference>
<dbReference type="GeneID" id="28854155"/>
<sequence length="364" mass="41377">MDIETYNDSKSLETVPIMLEQNSLEELLSISATQRSNLRTIIMCTYHVSRNHDEDDGITDTNNYSNGDSDTEYFDAERNDVPTTASMDQGAYWSCLLGQEAFTRGLDVSYLTLALRKLPDCQKICISDAYLPWGSAQLEERIGTQLCKGFDQDSPYSKRFVTRVLRTTLIVISISGIQVTELDISLGLTGGRGSHSMTDDILHLPKNYQPLMDHGFPNIKTLKLVVNTQDDEYWDKNVSSFIELFPNLSHFRLHLADRGSSVEFPYLTEVLERLSLQVFELVNCSTTQENLMPLLLCHQATVEKEAALEKIILRDVNIEQGKNGTWKWVKNHLRTELPRCSLELRHCLVAGKVPTMPITVWHEL</sequence>
<evidence type="ECO:0008006" key="3">
    <source>
        <dbReference type="Google" id="ProtNLM"/>
    </source>
</evidence>
<dbReference type="OrthoDB" id="5279008at2759"/>
<dbReference type="KEGG" id="pchm:VFPPC_12221"/>
<proteinExistence type="predicted"/>
<dbReference type="AlphaFoldDB" id="A0A179EYH8"/>
<reference evidence="1 2" key="1">
    <citation type="journal article" date="2016" name="PLoS Pathog.">
        <title>Biosynthesis of antibiotic leucinostatins in bio-control fungus Purpureocillium lilacinum and their inhibition on phytophthora revealed by genome mining.</title>
        <authorList>
            <person name="Wang G."/>
            <person name="Liu Z."/>
            <person name="Lin R."/>
            <person name="Li E."/>
            <person name="Mao Z."/>
            <person name="Ling J."/>
            <person name="Yang Y."/>
            <person name="Yin W.B."/>
            <person name="Xie B."/>
        </authorList>
    </citation>
    <scope>NUCLEOTIDE SEQUENCE [LARGE SCALE GENOMIC DNA]</scope>
    <source>
        <strain evidence="1">170</strain>
    </source>
</reference>
<organism evidence="1 2">
    <name type="scientific">Pochonia chlamydosporia 170</name>
    <dbReference type="NCBI Taxonomy" id="1380566"/>
    <lineage>
        <taxon>Eukaryota</taxon>
        <taxon>Fungi</taxon>
        <taxon>Dikarya</taxon>
        <taxon>Ascomycota</taxon>
        <taxon>Pezizomycotina</taxon>
        <taxon>Sordariomycetes</taxon>
        <taxon>Hypocreomycetidae</taxon>
        <taxon>Hypocreales</taxon>
        <taxon>Clavicipitaceae</taxon>
        <taxon>Pochonia</taxon>
    </lineage>
</organism>
<protein>
    <recommendedName>
        <fullName evidence="3">F-box domain-containing protein</fullName>
    </recommendedName>
</protein>
<evidence type="ECO:0000313" key="2">
    <source>
        <dbReference type="Proteomes" id="UP000078397"/>
    </source>
</evidence>
<gene>
    <name evidence="1" type="ORF">VFPPC_12221</name>
</gene>
<keyword evidence="2" id="KW-1185">Reference proteome</keyword>
<comment type="caution">
    <text evidence="1">The sequence shown here is derived from an EMBL/GenBank/DDBJ whole genome shotgun (WGS) entry which is preliminary data.</text>
</comment>
<dbReference type="EMBL" id="LSBJ02000002">
    <property type="protein sequence ID" value="OAQ58255.1"/>
    <property type="molecule type" value="Genomic_DNA"/>
</dbReference>
<evidence type="ECO:0000313" key="1">
    <source>
        <dbReference type="EMBL" id="OAQ58255.1"/>
    </source>
</evidence>
<dbReference type="STRING" id="1380566.A0A179EYH8"/>